<dbReference type="Proteomes" id="UP001178148">
    <property type="component" value="Unassembled WGS sequence"/>
</dbReference>
<dbReference type="Pfam" id="PF23947">
    <property type="entry name" value="DUF7281"/>
    <property type="match status" value="1"/>
</dbReference>
<dbReference type="InterPro" id="IPR055705">
    <property type="entry name" value="DUF7281"/>
</dbReference>
<dbReference type="AlphaFoldDB" id="A0AA90NJ97"/>
<reference evidence="2 3" key="1">
    <citation type="journal article" date="2023" name="bioRxiv">
        <title>An intranuclear bacterial parasite of deep-sea mussels expresses apoptosis inhibitors acquired from its host.</title>
        <authorList>
            <person name="Gonzalez Porras M.A."/>
            <person name="Assie A."/>
            <person name="Tietjen M."/>
            <person name="Violette M."/>
            <person name="Kleiner M."/>
            <person name="Gruber-Vodicka H."/>
            <person name="Dubilier N."/>
            <person name="Leisch N."/>
        </authorList>
    </citation>
    <scope>NUCLEOTIDE SEQUENCE [LARGE SCALE GENOMIC DNA]</scope>
    <source>
        <strain evidence="2">IAP13</strain>
    </source>
</reference>
<evidence type="ECO:0000313" key="2">
    <source>
        <dbReference type="EMBL" id="MDP0587693.1"/>
    </source>
</evidence>
<protein>
    <recommendedName>
        <fullName evidence="1">DUF7281 domain-containing protein</fullName>
    </recommendedName>
</protein>
<keyword evidence="3" id="KW-1185">Reference proteome</keyword>
<feature type="domain" description="DUF7281" evidence="1">
    <location>
        <begin position="5"/>
        <end position="110"/>
    </location>
</feature>
<organism evidence="2 3">
    <name type="scientific">Candidatus Endonucleibacter bathymodioli</name>
    <dbReference type="NCBI Taxonomy" id="539814"/>
    <lineage>
        <taxon>Bacteria</taxon>
        <taxon>Pseudomonadati</taxon>
        <taxon>Pseudomonadota</taxon>
        <taxon>Gammaproteobacteria</taxon>
        <taxon>Oceanospirillales</taxon>
        <taxon>Endozoicomonadaceae</taxon>
        <taxon>Candidatus Endonucleibacter</taxon>
    </lineage>
</organism>
<proteinExistence type="predicted"/>
<accession>A0AA90NJ97</accession>
<gene>
    <name evidence="2" type="ORF">QS748_00140</name>
</gene>
<comment type="caution">
    <text evidence="2">The sequence shown here is derived from an EMBL/GenBank/DDBJ whole genome shotgun (WGS) entry which is preliminary data.</text>
</comment>
<sequence>MQTHKNTSTAAQFFKRFEKSNTLVCFSDLDPKGLEIAITCGAKQWLTIADKNDLNISLKGHENEWYKQDNAITYLNKQQLPLHERILFDEMKKTKKTLKQEHMLSYGLSLDCFDLV</sequence>
<evidence type="ECO:0000313" key="3">
    <source>
        <dbReference type="Proteomes" id="UP001178148"/>
    </source>
</evidence>
<dbReference type="EMBL" id="JASXSV010000001">
    <property type="protein sequence ID" value="MDP0587693.1"/>
    <property type="molecule type" value="Genomic_DNA"/>
</dbReference>
<evidence type="ECO:0000259" key="1">
    <source>
        <dbReference type="Pfam" id="PF23947"/>
    </source>
</evidence>
<name>A0AA90NJ97_9GAMM</name>